<dbReference type="RefSeq" id="WP_186970199.1">
    <property type="nucleotide sequence ID" value="NZ_JACOPK010000007.1"/>
</dbReference>
<dbReference type="Proteomes" id="UP000641741">
    <property type="component" value="Unassembled WGS sequence"/>
</dbReference>
<dbReference type="Gene3D" id="2.70.98.10">
    <property type="match status" value="1"/>
</dbReference>
<dbReference type="InterPro" id="IPR011013">
    <property type="entry name" value="Gal_mutarotase_sf_dom"/>
</dbReference>
<dbReference type="PANTHER" id="PTHR11122:SF13">
    <property type="entry name" value="GLUCOSE-6-PHOSPHATE 1-EPIMERASE"/>
    <property type="match status" value="1"/>
</dbReference>
<dbReference type="InterPro" id="IPR008183">
    <property type="entry name" value="Aldose_1/G6P_1-epimerase"/>
</dbReference>
<gene>
    <name evidence="1" type="ORF">H8S02_08715</name>
</gene>
<evidence type="ECO:0000313" key="2">
    <source>
        <dbReference type="Proteomes" id="UP000641741"/>
    </source>
</evidence>
<sequence>MIVLENEGFRVEINPFGAELTSFRSKTTGTEYVWGGDPAAWKRHAPVLFPIVGRLKDKTYTVDGASFEITQHGFGRDLEWEPKQVSGTCAEFTLTQSEYTKKMYPWDFTCTLRFTLDRGSLIKEHITRNDSGSTMYYEIGGHDAYTLCWQEGEKITDYFVEFEGTDALTRIVTDEDVMLTAERIRLPLDGGRLHISRELFASDAVMTEGLTVRRASIGSTKNSRRVTMEFRDFPYFAVWSPYKDFDVPFTCLEPWSTLPDGTHLDHAIENKQGIRRLAPGESETLAFRTTITE</sequence>
<dbReference type="EMBL" id="JACOPK010000007">
    <property type="protein sequence ID" value="MBC5696025.1"/>
    <property type="molecule type" value="Genomic_DNA"/>
</dbReference>
<accession>A0ABR7GNY2</accession>
<evidence type="ECO:0000313" key="1">
    <source>
        <dbReference type="EMBL" id="MBC5696025.1"/>
    </source>
</evidence>
<dbReference type="CDD" id="cd09024">
    <property type="entry name" value="Aldose_epim_lacX"/>
    <property type="match status" value="1"/>
</dbReference>
<dbReference type="Pfam" id="PF01263">
    <property type="entry name" value="Aldose_epim"/>
    <property type="match status" value="1"/>
</dbReference>
<organism evidence="1 2">
    <name type="scientific">Agathobaculum hominis</name>
    <dbReference type="NCBI Taxonomy" id="2763014"/>
    <lineage>
        <taxon>Bacteria</taxon>
        <taxon>Bacillati</taxon>
        <taxon>Bacillota</taxon>
        <taxon>Clostridia</taxon>
        <taxon>Eubacteriales</taxon>
        <taxon>Butyricicoccaceae</taxon>
        <taxon>Agathobaculum</taxon>
    </lineage>
</organism>
<comment type="caution">
    <text evidence="1">The sequence shown here is derived from an EMBL/GenBank/DDBJ whole genome shotgun (WGS) entry which is preliminary data.</text>
</comment>
<proteinExistence type="predicted"/>
<name>A0ABR7GNY2_9FIRM</name>
<dbReference type="SUPFAM" id="SSF74650">
    <property type="entry name" value="Galactose mutarotase-like"/>
    <property type="match status" value="1"/>
</dbReference>
<dbReference type="InterPro" id="IPR037481">
    <property type="entry name" value="LacX"/>
</dbReference>
<keyword evidence="2" id="KW-1185">Reference proteome</keyword>
<reference evidence="1 2" key="1">
    <citation type="submission" date="2020-08" db="EMBL/GenBank/DDBJ databases">
        <title>Genome public.</title>
        <authorList>
            <person name="Liu C."/>
            <person name="Sun Q."/>
        </authorList>
    </citation>
    <scope>NUCLEOTIDE SEQUENCE [LARGE SCALE GENOMIC DNA]</scope>
    <source>
        <strain evidence="1 2">M2</strain>
    </source>
</reference>
<dbReference type="PANTHER" id="PTHR11122">
    <property type="entry name" value="APOSPORY-ASSOCIATED PROTEIN C-RELATED"/>
    <property type="match status" value="1"/>
</dbReference>
<dbReference type="InterPro" id="IPR014718">
    <property type="entry name" value="GH-type_carb-bd"/>
</dbReference>
<protein>
    <submittedName>
        <fullName evidence="1">Aldose 1-epimerase family protein</fullName>
    </submittedName>
</protein>